<evidence type="ECO:0000313" key="7">
    <source>
        <dbReference type="EMBL" id="TNC47111.1"/>
    </source>
</evidence>
<feature type="transmembrane region" description="Helical" evidence="4">
    <location>
        <begin position="124"/>
        <end position="146"/>
    </location>
</feature>
<dbReference type="CDD" id="cd16917">
    <property type="entry name" value="HATPase_UhpB-NarQ-NarX-like"/>
    <property type="match status" value="1"/>
</dbReference>
<keyword evidence="1" id="KW-0808">Transferase</keyword>
<dbReference type="OrthoDB" id="5241784at2"/>
<evidence type="ECO:0000313" key="6">
    <source>
        <dbReference type="EMBL" id="TNC46841.1"/>
    </source>
</evidence>
<feature type="transmembrane region" description="Helical" evidence="4">
    <location>
        <begin position="12"/>
        <end position="31"/>
    </location>
</feature>
<dbReference type="PANTHER" id="PTHR24421:SF63">
    <property type="entry name" value="SENSOR HISTIDINE KINASE DESK"/>
    <property type="match status" value="1"/>
</dbReference>
<dbReference type="EMBL" id="VDFR01000051">
    <property type="protein sequence ID" value="TNC46841.1"/>
    <property type="molecule type" value="Genomic_DNA"/>
</dbReference>
<reference evidence="6 8" key="1">
    <citation type="submission" date="2019-05" db="EMBL/GenBank/DDBJ databases">
        <title>Mumia sp. nov., isolated from the intestinal contents of plateau pika (Ochotona curzoniae) in the Qinghai-Tibet plateau of China.</title>
        <authorList>
            <person name="Tian Z."/>
        </authorList>
    </citation>
    <scope>NUCLEOTIDE SEQUENCE [LARGE SCALE GENOMIC DNA]</scope>
    <source>
        <strain evidence="8">527</strain>
        <strain evidence="6">Z527</strain>
    </source>
</reference>
<name>A0A5C4MM29_9ACTN</name>
<dbReference type="RefSeq" id="WP_139105821.1">
    <property type="nucleotide sequence ID" value="NZ_VDFR01000048.1"/>
</dbReference>
<dbReference type="GO" id="GO:0016020">
    <property type="term" value="C:membrane"/>
    <property type="evidence" value="ECO:0007669"/>
    <property type="project" value="InterPro"/>
</dbReference>
<dbReference type="InterPro" id="IPR036890">
    <property type="entry name" value="HATPase_C_sf"/>
</dbReference>
<accession>A0A5C4MM29</accession>
<sequence>MVERWVCQAQRYAAVLVWVPVLVGVPLLALHGGVAQIVGQVGILLVAAAAAVAVVMTGRVAALVVLAAAVVAGSTQGEGWTILWGLLAITAPVVLRGWPLAATIGAATVGSAATTWVAGDVGDAFWISVAGVLLAGAATTAYLRLLEANAALRRTRAELARVAVAEERERFSRDLHDLLGHTLSVMVVKAQAVRRLVERDPEAAAAHASDIERIGRDALVDVRRAVDAMRALSLCDELEGARQALDAAGIRAEVVPFPGQLPERVDETLAWVVRESATNVIRHSGAAQARFALSDVDGDVELSVVDDGVGGSAPGAREGGLDGLRRRVAAAGGRLDLDAGPEGFRLVARVPVP</sequence>
<evidence type="ECO:0000256" key="3">
    <source>
        <dbReference type="ARBA" id="ARBA00023012"/>
    </source>
</evidence>
<dbReference type="SUPFAM" id="SSF55874">
    <property type="entry name" value="ATPase domain of HSP90 chaperone/DNA topoisomerase II/histidine kinase"/>
    <property type="match status" value="1"/>
</dbReference>
<keyword evidence="4" id="KW-0812">Transmembrane</keyword>
<dbReference type="Proteomes" id="UP000306740">
    <property type="component" value="Unassembled WGS sequence"/>
</dbReference>
<dbReference type="InterPro" id="IPR011712">
    <property type="entry name" value="Sig_transdc_His_kin_sub3_dim/P"/>
</dbReference>
<dbReference type="PANTHER" id="PTHR24421">
    <property type="entry name" value="NITRATE/NITRITE SENSOR PROTEIN NARX-RELATED"/>
    <property type="match status" value="1"/>
</dbReference>
<evidence type="ECO:0000256" key="4">
    <source>
        <dbReference type="SAM" id="Phobius"/>
    </source>
</evidence>
<evidence type="ECO:0000313" key="8">
    <source>
        <dbReference type="Proteomes" id="UP000306740"/>
    </source>
</evidence>
<dbReference type="InterPro" id="IPR050482">
    <property type="entry name" value="Sensor_HK_TwoCompSys"/>
</dbReference>
<gene>
    <name evidence="7" type="ORF">FHE65_10855</name>
    <name evidence="6" type="ORF">FHE65_11730</name>
</gene>
<evidence type="ECO:0000259" key="5">
    <source>
        <dbReference type="Pfam" id="PF07730"/>
    </source>
</evidence>
<feature type="domain" description="Signal transduction histidine kinase subgroup 3 dimerisation and phosphoacceptor" evidence="5">
    <location>
        <begin position="167"/>
        <end position="231"/>
    </location>
</feature>
<dbReference type="GO" id="GO:0046983">
    <property type="term" value="F:protein dimerization activity"/>
    <property type="evidence" value="ECO:0007669"/>
    <property type="project" value="InterPro"/>
</dbReference>
<comment type="caution">
    <text evidence="6">The sequence shown here is derived from an EMBL/GenBank/DDBJ whole genome shotgun (WGS) entry which is preliminary data.</text>
</comment>
<keyword evidence="4" id="KW-1133">Transmembrane helix</keyword>
<dbReference type="GO" id="GO:0000155">
    <property type="term" value="F:phosphorelay sensor kinase activity"/>
    <property type="evidence" value="ECO:0007669"/>
    <property type="project" value="InterPro"/>
</dbReference>
<organism evidence="6 8">
    <name type="scientific">Mumia zhuanghuii</name>
    <dbReference type="NCBI Taxonomy" id="2585211"/>
    <lineage>
        <taxon>Bacteria</taxon>
        <taxon>Bacillati</taxon>
        <taxon>Actinomycetota</taxon>
        <taxon>Actinomycetes</taxon>
        <taxon>Propionibacteriales</taxon>
        <taxon>Nocardioidaceae</taxon>
        <taxon>Mumia</taxon>
    </lineage>
</organism>
<dbReference type="Gene3D" id="1.20.5.1930">
    <property type="match status" value="1"/>
</dbReference>
<dbReference type="AlphaFoldDB" id="A0A5C4MM29"/>
<feature type="transmembrane region" description="Helical" evidence="4">
    <location>
        <begin position="37"/>
        <end position="70"/>
    </location>
</feature>
<evidence type="ECO:0000256" key="1">
    <source>
        <dbReference type="ARBA" id="ARBA00022679"/>
    </source>
</evidence>
<dbReference type="Gene3D" id="3.30.565.10">
    <property type="entry name" value="Histidine kinase-like ATPase, C-terminal domain"/>
    <property type="match status" value="1"/>
</dbReference>
<keyword evidence="2 6" id="KW-0418">Kinase</keyword>
<dbReference type="EMBL" id="VDFR01000048">
    <property type="protein sequence ID" value="TNC47111.1"/>
    <property type="molecule type" value="Genomic_DNA"/>
</dbReference>
<dbReference type="Pfam" id="PF07730">
    <property type="entry name" value="HisKA_3"/>
    <property type="match status" value="1"/>
</dbReference>
<proteinExistence type="predicted"/>
<feature type="transmembrane region" description="Helical" evidence="4">
    <location>
        <begin position="82"/>
        <end position="104"/>
    </location>
</feature>
<keyword evidence="4" id="KW-0472">Membrane</keyword>
<keyword evidence="3" id="KW-0902">Two-component regulatory system</keyword>
<evidence type="ECO:0000256" key="2">
    <source>
        <dbReference type="ARBA" id="ARBA00022777"/>
    </source>
</evidence>
<protein>
    <submittedName>
        <fullName evidence="6">Sensor histidine kinase</fullName>
    </submittedName>
</protein>